<name>A0A4S3TKI6_9EURY</name>
<evidence type="ECO:0000313" key="2">
    <source>
        <dbReference type="Proteomes" id="UP000318864"/>
    </source>
</evidence>
<proteinExistence type="predicted"/>
<keyword evidence="2" id="KW-1185">Reference proteome</keyword>
<dbReference type="RefSeq" id="WP_141465594.1">
    <property type="nucleotide sequence ID" value="NZ_RBZW01000055.1"/>
</dbReference>
<dbReference type="Proteomes" id="UP000318864">
    <property type="component" value="Unassembled WGS sequence"/>
</dbReference>
<dbReference type="EMBL" id="RBZW01000055">
    <property type="protein sequence ID" value="THE63753.1"/>
    <property type="molecule type" value="Genomic_DNA"/>
</dbReference>
<evidence type="ECO:0000313" key="1">
    <source>
        <dbReference type="EMBL" id="THE63753.1"/>
    </source>
</evidence>
<dbReference type="AlphaFoldDB" id="A0A4S3TKI6"/>
<comment type="caution">
    <text evidence="1">The sequence shown here is derived from an EMBL/GenBank/DDBJ whole genome shotgun (WGS) entry which is preliminary data.</text>
</comment>
<organism evidence="1 2">
    <name type="scientific">Salinadaptatus halalkaliphilus</name>
    <dbReference type="NCBI Taxonomy" id="2419781"/>
    <lineage>
        <taxon>Archaea</taxon>
        <taxon>Methanobacteriati</taxon>
        <taxon>Methanobacteriota</taxon>
        <taxon>Stenosarchaea group</taxon>
        <taxon>Halobacteria</taxon>
        <taxon>Halobacteriales</taxon>
        <taxon>Natrialbaceae</taxon>
        <taxon>Salinadaptatus</taxon>
    </lineage>
</organism>
<accession>A0A4S3TKI6</accession>
<sequence length="106" mass="12213">MTGLKSEYHDRRILENIAEVESEERPFTHETAGVEYEDIIDNFVLEDYGKSPVLYVPRRMDELAKNDYLTNVYDGGSNTVNAYRLTSKGWNVVDLPEPETPVEDLE</sequence>
<protein>
    <submittedName>
        <fullName evidence="1">Uncharacterized protein</fullName>
    </submittedName>
</protein>
<gene>
    <name evidence="1" type="ORF">D8Y22_15520</name>
</gene>
<reference evidence="1 2" key="1">
    <citation type="submission" date="2018-10" db="EMBL/GenBank/DDBJ databases">
        <title>Natronolimnobius sp. XQ-INN 246 isolated from Inner Mongolia Autonomous Region of China.</title>
        <authorList>
            <person name="Xue Q."/>
        </authorList>
    </citation>
    <scope>NUCLEOTIDE SEQUENCE [LARGE SCALE GENOMIC DNA]</scope>
    <source>
        <strain evidence="1 2">XQ-INN 246</strain>
    </source>
</reference>